<comment type="function">
    <text evidence="8 9">Involved in peptidoglycan biosynthesis. Transports lipid-linked peptidoglycan precursors from the inner to the outer leaflet of the cytoplasmic membrane.</text>
</comment>
<reference evidence="11" key="1">
    <citation type="submission" date="2020-02" db="EMBL/GenBank/DDBJ databases">
        <authorList>
            <person name="Meier V. D."/>
        </authorList>
    </citation>
    <scope>NUCLEOTIDE SEQUENCE</scope>
    <source>
        <strain evidence="11">AVDCRST_MAG53</strain>
    </source>
</reference>
<evidence type="ECO:0000256" key="9">
    <source>
        <dbReference type="PIRNR" id="PIRNR002869"/>
    </source>
</evidence>
<dbReference type="Pfam" id="PF03023">
    <property type="entry name" value="MurJ"/>
    <property type="match status" value="1"/>
</dbReference>
<dbReference type="GO" id="GO:0009252">
    <property type="term" value="P:peptidoglycan biosynthetic process"/>
    <property type="evidence" value="ECO:0007669"/>
    <property type="project" value="UniProtKB-UniRule"/>
</dbReference>
<dbReference type="GO" id="GO:0034204">
    <property type="term" value="P:lipid translocation"/>
    <property type="evidence" value="ECO:0007669"/>
    <property type="project" value="TreeGrafter"/>
</dbReference>
<dbReference type="GO" id="GO:0005886">
    <property type="term" value="C:plasma membrane"/>
    <property type="evidence" value="ECO:0007669"/>
    <property type="project" value="UniProtKB-SubCell"/>
</dbReference>
<name>A0A6J4SN11_9ACTN</name>
<evidence type="ECO:0000256" key="8">
    <source>
        <dbReference type="HAMAP-Rule" id="MF_02078"/>
    </source>
</evidence>
<feature type="transmembrane region" description="Helical" evidence="8">
    <location>
        <begin position="440"/>
        <end position="466"/>
    </location>
</feature>
<dbReference type="NCBIfam" id="TIGR01695">
    <property type="entry name" value="murJ_mviN"/>
    <property type="match status" value="1"/>
</dbReference>
<evidence type="ECO:0000256" key="3">
    <source>
        <dbReference type="ARBA" id="ARBA00022692"/>
    </source>
</evidence>
<dbReference type="AlphaFoldDB" id="A0A6J4SN11"/>
<keyword evidence="8 9" id="KW-0813">Transport</keyword>
<dbReference type="InterPro" id="IPR004268">
    <property type="entry name" value="MurJ"/>
</dbReference>
<feature type="compositionally biased region" description="Low complexity" evidence="10">
    <location>
        <begin position="7"/>
        <end position="29"/>
    </location>
</feature>
<dbReference type="CDD" id="cd13123">
    <property type="entry name" value="MATE_MurJ_like"/>
    <property type="match status" value="1"/>
</dbReference>
<feature type="transmembrane region" description="Helical" evidence="8">
    <location>
        <begin position="262"/>
        <end position="290"/>
    </location>
</feature>
<proteinExistence type="inferred from homology"/>
<evidence type="ECO:0000313" key="11">
    <source>
        <dbReference type="EMBL" id="CAA9496770.1"/>
    </source>
</evidence>
<feature type="transmembrane region" description="Helical" evidence="8">
    <location>
        <begin position="348"/>
        <end position="370"/>
    </location>
</feature>
<feature type="transmembrane region" description="Helical" evidence="8">
    <location>
        <begin position="508"/>
        <end position="533"/>
    </location>
</feature>
<dbReference type="PIRSF" id="PIRSF002869">
    <property type="entry name" value="MviN"/>
    <property type="match status" value="1"/>
</dbReference>
<evidence type="ECO:0000256" key="7">
    <source>
        <dbReference type="ARBA" id="ARBA00023136"/>
    </source>
</evidence>
<keyword evidence="3 8" id="KW-0812">Transmembrane</keyword>
<dbReference type="InterPro" id="IPR051050">
    <property type="entry name" value="Lipid_II_flippase_MurJ/MviN"/>
</dbReference>
<dbReference type="HAMAP" id="MF_02078">
    <property type="entry name" value="MurJ_MviN"/>
    <property type="match status" value="1"/>
</dbReference>
<comment type="pathway">
    <text evidence="8">Cell wall biogenesis; peptidoglycan biosynthesis.</text>
</comment>
<feature type="transmembrane region" description="Helical" evidence="8">
    <location>
        <begin position="219"/>
        <end position="241"/>
    </location>
</feature>
<dbReference type="UniPathway" id="UPA00219"/>
<dbReference type="GO" id="GO:0071555">
    <property type="term" value="P:cell wall organization"/>
    <property type="evidence" value="ECO:0007669"/>
    <property type="project" value="UniProtKB-UniRule"/>
</dbReference>
<keyword evidence="5 8" id="KW-0573">Peptidoglycan synthesis</keyword>
<keyword evidence="6 8" id="KW-1133">Transmembrane helix</keyword>
<keyword evidence="4 8" id="KW-0133">Cell shape</keyword>
<feature type="transmembrane region" description="Helical" evidence="8">
    <location>
        <begin position="310"/>
        <end position="328"/>
    </location>
</feature>
<gene>
    <name evidence="8" type="primary">murJ</name>
    <name evidence="11" type="ORF">AVDCRST_MAG53-2154</name>
</gene>
<keyword evidence="2 8" id="KW-1003">Cell membrane</keyword>
<evidence type="ECO:0000256" key="1">
    <source>
        <dbReference type="ARBA" id="ARBA00004651"/>
    </source>
</evidence>
<dbReference type="EMBL" id="CADCVR010000058">
    <property type="protein sequence ID" value="CAA9496770.1"/>
    <property type="molecule type" value="Genomic_DNA"/>
</dbReference>
<dbReference type="PANTHER" id="PTHR47019:SF1">
    <property type="entry name" value="LIPID II FLIPPASE MURJ"/>
    <property type="match status" value="1"/>
</dbReference>
<keyword evidence="7 8" id="KW-0472">Membrane</keyword>
<evidence type="ECO:0000256" key="6">
    <source>
        <dbReference type="ARBA" id="ARBA00022989"/>
    </source>
</evidence>
<feature type="transmembrane region" description="Helical" evidence="8">
    <location>
        <begin position="382"/>
        <end position="402"/>
    </location>
</feature>
<feature type="transmembrane region" description="Helical" evidence="8">
    <location>
        <begin position="115"/>
        <end position="144"/>
    </location>
</feature>
<accession>A0A6J4SN11</accession>
<keyword evidence="8 9" id="KW-0961">Cell wall biogenesis/degradation</keyword>
<dbReference type="PANTHER" id="PTHR47019">
    <property type="entry name" value="LIPID II FLIPPASE MURJ"/>
    <property type="match status" value="1"/>
</dbReference>
<evidence type="ECO:0000256" key="2">
    <source>
        <dbReference type="ARBA" id="ARBA00022475"/>
    </source>
</evidence>
<comment type="similarity">
    <text evidence="8 9">Belongs to the MurJ/MviN family.</text>
</comment>
<evidence type="ECO:0000256" key="4">
    <source>
        <dbReference type="ARBA" id="ARBA00022960"/>
    </source>
</evidence>
<dbReference type="PRINTS" id="PR01806">
    <property type="entry name" value="VIRFACTRMVIN"/>
</dbReference>
<organism evidence="11">
    <name type="scientific">uncultured Solirubrobacteraceae bacterium</name>
    <dbReference type="NCBI Taxonomy" id="1162706"/>
    <lineage>
        <taxon>Bacteria</taxon>
        <taxon>Bacillati</taxon>
        <taxon>Actinomycetota</taxon>
        <taxon>Thermoleophilia</taxon>
        <taxon>Solirubrobacterales</taxon>
        <taxon>Solirubrobacteraceae</taxon>
        <taxon>environmental samples</taxon>
    </lineage>
</organism>
<feature type="region of interest" description="Disordered" evidence="10">
    <location>
        <begin position="1"/>
        <end position="29"/>
    </location>
</feature>
<feature type="transmembrane region" description="Helical" evidence="8">
    <location>
        <begin position="478"/>
        <end position="496"/>
    </location>
</feature>
<feature type="transmembrane region" description="Helical" evidence="8">
    <location>
        <begin position="414"/>
        <end position="434"/>
    </location>
</feature>
<dbReference type="GO" id="GO:0008360">
    <property type="term" value="P:regulation of cell shape"/>
    <property type="evidence" value="ECO:0007669"/>
    <property type="project" value="UniProtKB-UniRule"/>
</dbReference>
<feature type="transmembrane region" description="Helical" evidence="8">
    <location>
        <begin position="164"/>
        <end position="185"/>
    </location>
</feature>
<sequence length="555" mass="58226">MPDQHSVAPASGDDPAVAAAAEGTASAPGATRGVGRNTAIFSVATGLSRVAGLIREVVVRGYFGTTGAASAFTVAFQVPNLIRGLFADAALSAAFVPVFTELLEKDRRPDAFRLASTLLLVIIAALGAITAVFILGAGTVMPLFLPGDEFDRELIELTVGLSRVMFPIVVLLGINGLVVGILNAYGQFSIPALAPLLWNAVIVATLVAVHGLFEGNDRIYAYAIGVLAGTVLQLAIALPGLRRLDFRLVPSFSIRDPLIRRVLVLMLPVTIGLGIINFDLLINSIIGALISEQTPAAIDAAFRVYMLPQGMFSVAVATVLFPTLSRLAARRDFDGLRSTMGTGLRQIFLLLVPAAVFSAVLAEPIVRLLYERGEFGPASTDTVALALFWFSFSLPFAGANLLLTRTFFSLQEPWLPTGLAAGNLAINTVVSLLLYRPFGIAGVVIGTAVASLGMTLGQYVVLRRLLGGDLEGAKTLRALGQIAAAAALMGAMTWAGHTSIQELLGDAFVAQIVAVGGAAAIAAAAYAGAALLLRVEEAQRIERFILARLRARRAA</sequence>
<dbReference type="GO" id="GO:0015648">
    <property type="term" value="F:lipid-linked peptidoglycan transporter activity"/>
    <property type="evidence" value="ECO:0007669"/>
    <property type="project" value="UniProtKB-UniRule"/>
</dbReference>
<protein>
    <recommendedName>
        <fullName evidence="8">Probable lipid II flippase MurJ</fullName>
    </recommendedName>
</protein>
<evidence type="ECO:0000256" key="5">
    <source>
        <dbReference type="ARBA" id="ARBA00022984"/>
    </source>
</evidence>
<evidence type="ECO:0000256" key="10">
    <source>
        <dbReference type="SAM" id="MobiDB-lite"/>
    </source>
</evidence>
<feature type="transmembrane region" description="Helical" evidence="8">
    <location>
        <begin position="192"/>
        <end position="213"/>
    </location>
</feature>
<comment type="subcellular location">
    <subcellularLocation>
        <location evidence="1 8">Cell membrane</location>
        <topology evidence="1 8">Multi-pass membrane protein</topology>
    </subcellularLocation>
</comment>